<dbReference type="EMBL" id="OOFM01000004">
    <property type="protein sequence ID" value="SPL63849.1"/>
    <property type="molecule type" value="Genomic_DNA"/>
</dbReference>
<dbReference type="AlphaFoldDB" id="A0A2P9HIB4"/>
<proteinExistence type="predicted"/>
<gene>
    <name evidence="1" type="ORF">OHAE_3781</name>
</gene>
<reference evidence="2" key="1">
    <citation type="submission" date="2017-12" db="EMBL/GenBank/DDBJ databases">
        <authorList>
            <person name="Diaz M."/>
        </authorList>
    </citation>
    <scope>NUCLEOTIDE SEQUENCE [LARGE SCALE GENOMIC DNA]</scope>
    <source>
        <strain evidence="2">FI11154</strain>
    </source>
</reference>
<name>A0A2P9HIB4_9HYPH</name>
<accession>A0A2P9HIB4</accession>
<evidence type="ECO:0000313" key="1">
    <source>
        <dbReference type="EMBL" id="SPL63849.1"/>
    </source>
</evidence>
<organism evidence="1 2">
    <name type="scientific">Ochrobactrum soli</name>
    <dbReference type="NCBI Taxonomy" id="2448455"/>
    <lineage>
        <taxon>Bacteria</taxon>
        <taxon>Pseudomonadati</taxon>
        <taxon>Pseudomonadota</taxon>
        <taxon>Alphaproteobacteria</taxon>
        <taxon>Hyphomicrobiales</taxon>
        <taxon>Brucellaceae</taxon>
        <taxon>Brucella/Ochrobactrum group</taxon>
        <taxon>Ochrobactrum</taxon>
    </lineage>
</organism>
<dbReference type="Proteomes" id="UP000246073">
    <property type="component" value="Unassembled WGS sequence"/>
</dbReference>
<protein>
    <submittedName>
        <fullName evidence="1">Uncharacterized protein</fullName>
    </submittedName>
</protein>
<sequence>MVTPISERTEFVTEFWAAFAWTPVHQGSDGIRVAFASITPIIAKKRAGSFRRMMVFVRSNGQYGG</sequence>
<evidence type="ECO:0000313" key="2">
    <source>
        <dbReference type="Proteomes" id="UP000246073"/>
    </source>
</evidence>